<evidence type="ECO:0000313" key="3">
    <source>
        <dbReference type="Proteomes" id="UP000277498"/>
    </source>
</evidence>
<dbReference type="EMBL" id="UXAW01000105">
    <property type="protein sequence ID" value="VDC33092.1"/>
    <property type="molecule type" value="Genomic_DNA"/>
</dbReference>
<dbReference type="InterPro" id="IPR007899">
    <property type="entry name" value="CHAD_dom"/>
</dbReference>
<organism evidence="2 3">
    <name type="scientific">Pseudogemmobacter humi</name>
    <dbReference type="NCBI Taxonomy" id="2483812"/>
    <lineage>
        <taxon>Bacteria</taxon>
        <taxon>Pseudomonadati</taxon>
        <taxon>Pseudomonadota</taxon>
        <taxon>Alphaproteobacteria</taxon>
        <taxon>Rhodobacterales</taxon>
        <taxon>Paracoccaceae</taxon>
        <taxon>Pseudogemmobacter</taxon>
    </lineage>
</organism>
<dbReference type="InterPro" id="IPR038186">
    <property type="entry name" value="CHAD_dom_sf"/>
</dbReference>
<dbReference type="Proteomes" id="UP000277498">
    <property type="component" value="Unassembled WGS sequence"/>
</dbReference>
<dbReference type="OrthoDB" id="9777271at2"/>
<dbReference type="SMART" id="SM00880">
    <property type="entry name" value="CHAD"/>
    <property type="match status" value="1"/>
</dbReference>
<reference evidence="2 3" key="1">
    <citation type="submission" date="2018-11" db="EMBL/GenBank/DDBJ databases">
        <authorList>
            <person name="Criscuolo A."/>
        </authorList>
    </citation>
    <scope>NUCLEOTIDE SEQUENCE [LARGE SCALE GENOMIC DNA]</scope>
    <source>
        <strain evidence="2">ACIP111625</strain>
    </source>
</reference>
<dbReference type="RefSeq" id="WP_124088323.1">
    <property type="nucleotide sequence ID" value="NZ_UXAW01000105.1"/>
</dbReference>
<gene>
    <name evidence="2" type="ORF">XINFAN_03633</name>
</gene>
<evidence type="ECO:0000313" key="2">
    <source>
        <dbReference type="EMBL" id="VDC33092.1"/>
    </source>
</evidence>
<sequence>MTEDAPENEAIAADMSGEAALGLILVRLCDETDRQLAVFLESDDESGPHKARVALRRLTTALDAFAPILRRKPAASARAAAKRIFRALGEVRDADVFLAAKGEAAGKSLTRSTAALRSRIRKQLRKEKAVAFAPALKRAYAAGELLRTGPRGLAARAAPVGGLAATALDAAWAAALAHGDDLAALPEEERHEFRKDMKTLRYLVEFFAPLWPAREWEALRGAMQDLQDELGVLNDLANARARGRAGAAGDETQALARAALLWSQIAGAAPV</sequence>
<keyword evidence="3" id="KW-1185">Reference proteome</keyword>
<dbReference type="PROSITE" id="PS51708">
    <property type="entry name" value="CHAD"/>
    <property type="match status" value="1"/>
</dbReference>
<evidence type="ECO:0000259" key="1">
    <source>
        <dbReference type="PROSITE" id="PS51708"/>
    </source>
</evidence>
<feature type="domain" description="CHAD" evidence="1">
    <location>
        <begin position="14"/>
        <end position="271"/>
    </location>
</feature>
<proteinExistence type="predicted"/>
<name>A0A3P5XE79_9RHOB</name>
<dbReference type="PANTHER" id="PTHR39339:SF1">
    <property type="entry name" value="CHAD DOMAIN-CONTAINING PROTEIN"/>
    <property type="match status" value="1"/>
</dbReference>
<dbReference type="Gene3D" id="1.40.20.10">
    <property type="entry name" value="CHAD domain"/>
    <property type="match status" value="1"/>
</dbReference>
<dbReference type="AlphaFoldDB" id="A0A3P5XE79"/>
<dbReference type="Pfam" id="PF05235">
    <property type="entry name" value="CHAD"/>
    <property type="match status" value="1"/>
</dbReference>
<dbReference type="PANTHER" id="PTHR39339">
    <property type="entry name" value="SLR1444 PROTEIN"/>
    <property type="match status" value="1"/>
</dbReference>
<accession>A0A3P5XE79</accession>
<protein>
    <submittedName>
        <fullName evidence="2">CHAD domain protein</fullName>
    </submittedName>
</protein>